<dbReference type="Gene3D" id="1.10.510.10">
    <property type="entry name" value="Transferase(Phosphotransferase) domain 1"/>
    <property type="match status" value="1"/>
</dbReference>
<dbReference type="GO" id="GO:0120147">
    <property type="term" value="F:formylglycine-generating oxidase activity"/>
    <property type="evidence" value="ECO:0007669"/>
    <property type="project" value="TreeGrafter"/>
</dbReference>
<keyword evidence="3" id="KW-0723">Serine/threonine-protein kinase</keyword>
<keyword evidence="3" id="KW-0808">Transferase</keyword>
<dbReference type="EMBL" id="MRCE01000048">
    <property type="protein sequence ID" value="OKH31629.1"/>
    <property type="molecule type" value="Genomic_DNA"/>
</dbReference>
<sequence length="592" mass="67333">MQICQNPNCSNPFNANNNNFCSYCGANKLSTLFRNRFRVIGLIGEGGFGRTYQAEDIDRLDDPCVIKQFVPQVQGTAALNKAAELFKQEAKRLYELGEHPQIPRLISYFEQGTRLYLVEEFIQGRTLLEELQQRTFSESQILQVLTDLLPVLQFIHEHKIIHRDIKPENIIRRQSDGRLILIDFGGAKQVTQTSLAKPGTGIYTPGYAAIEQISGHPCLGSDLYSLGATCVRLLTGCLPVPDTFGDLEDLIYDSNEARWLWREYLQKKGVKISNQLGEILDKLLAPFPKNRFQSAEEVLQVLNYPLSSVALNSISPQPYVKPVSNLQAFQFEVITVDSQGKKIKTESHQAEFFVENLGKGVTLEMVSIPGGTFIMGSPRNEGYANEKPQHKVKISPFFMGKYAVTQAQWKIIATLPKISLDLNPDPSHFKGANRPVEQVDWHEAQEFCERLSRKTNKTYRLPSEAEWEYACRAGTTTPFYCGDTITANLANYDGNYTEEVGRFPPNAFGLYDMHGNVWEWCADPWHDSYDGAPADGSVWEYEGDYNKRLLRGILWNNYPWSCRSANRDWDESFSKFWLYGFRVVTDTFTGTY</sequence>
<dbReference type="InterPro" id="IPR042095">
    <property type="entry name" value="SUMF_sf"/>
</dbReference>
<name>A0A1U7I5W2_9CYAN</name>
<organism evidence="3 4">
    <name type="scientific">[Phormidium ambiguum] IAM M-71</name>
    <dbReference type="NCBI Taxonomy" id="454136"/>
    <lineage>
        <taxon>Bacteria</taxon>
        <taxon>Bacillati</taxon>
        <taxon>Cyanobacteriota</taxon>
        <taxon>Cyanophyceae</taxon>
        <taxon>Oscillatoriophycideae</taxon>
        <taxon>Aerosakkonematales</taxon>
        <taxon>Aerosakkonemataceae</taxon>
        <taxon>Floridanema</taxon>
    </lineage>
</organism>
<dbReference type="PROSITE" id="PS50011">
    <property type="entry name" value="PROTEIN_KINASE_DOM"/>
    <property type="match status" value="1"/>
</dbReference>
<dbReference type="CDD" id="cd14014">
    <property type="entry name" value="STKc_PknB_like"/>
    <property type="match status" value="1"/>
</dbReference>
<dbReference type="AlphaFoldDB" id="A0A1U7I5W2"/>
<keyword evidence="1" id="KW-0067">ATP-binding</keyword>
<dbReference type="InterPro" id="IPR016187">
    <property type="entry name" value="CTDL_fold"/>
</dbReference>
<dbReference type="SUPFAM" id="SSF56436">
    <property type="entry name" value="C-type lectin-like"/>
    <property type="match status" value="1"/>
</dbReference>
<dbReference type="Proteomes" id="UP000185860">
    <property type="component" value="Unassembled WGS sequence"/>
</dbReference>
<feature type="binding site" evidence="1">
    <location>
        <position position="67"/>
    </location>
    <ligand>
        <name>ATP</name>
        <dbReference type="ChEBI" id="CHEBI:30616"/>
    </ligand>
</feature>
<keyword evidence="1" id="KW-0547">Nucleotide-binding</keyword>
<protein>
    <submittedName>
        <fullName evidence="3">Serine/threonine protein kinase</fullName>
    </submittedName>
</protein>
<dbReference type="Gene3D" id="3.30.200.20">
    <property type="entry name" value="Phosphorylase Kinase, domain 1"/>
    <property type="match status" value="1"/>
</dbReference>
<dbReference type="Pfam" id="PF03781">
    <property type="entry name" value="FGE-sulfatase"/>
    <property type="match status" value="1"/>
</dbReference>
<keyword evidence="3" id="KW-0418">Kinase</keyword>
<gene>
    <name evidence="3" type="ORF">NIES2119_28285</name>
</gene>
<dbReference type="InterPro" id="IPR000719">
    <property type="entry name" value="Prot_kinase_dom"/>
</dbReference>
<dbReference type="SUPFAM" id="SSF56112">
    <property type="entry name" value="Protein kinase-like (PK-like)"/>
    <property type="match status" value="1"/>
</dbReference>
<evidence type="ECO:0000313" key="4">
    <source>
        <dbReference type="Proteomes" id="UP000185860"/>
    </source>
</evidence>
<feature type="domain" description="Protein kinase" evidence="2">
    <location>
        <begin position="37"/>
        <end position="307"/>
    </location>
</feature>
<evidence type="ECO:0000259" key="2">
    <source>
        <dbReference type="PROSITE" id="PS50011"/>
    </source>
</evidence>
<accession>A0A1U7I5W2</accession>
<dbReference type="STRING" id="454136.NIES2119_28285"/>
<dbReference type="GO" id="GO:0005524">
    <property type="term" value="F:ATP binding"/>
    <property type="evidence" value="ECO:0007669"/>
    <property type="project" value="UniProtKB-UniRule"/>
</dbReference>
<dbReference type="OrthoDB" id="569031at2"/>
<dbReference type="Pfam" id="PF00069">
    <property type="entry name" value="Pkinase"/>
    <property type="match status" value="1"/>
</dbReference>
<reference evidence="3 4" key="1">
    <citation type="submission" date="2016-11" db="EMBL/GenBank/DDBJ databases">
        <title>Draft Genome Sequences of Nine Cyanobacterial Strains from Diverse Habitats.</title>
        <authorList>
            <person name="Zhu T."/>
            <person name="Hou S."/>
            <person name="Lu X."/>
            <person name="Hess W.R."/>
        </authorList>
    </citation>
    <scope>NUCLEOTIDE SEQUENCE [LARGE SCALE GENOMIC DNA]</scope>
    <source>
        <strain evidence="3 4">IAM M-71</strain>
    </source>
</reference>
<dbReference type="SMART" id="SM00220">
    <property type="entry name" value="S_TKc"/>
    <property type="match status" value="1"/>
</dbReference>
<dbReference type="InterPro" id="IPR017441">
    <property type="entry name" value="Protein_kinase_ATP_BS"/>
</dbReference>
<dbReference type="InterPro" id="IPR011009">
    <property type="entry name" value="Kinase-like_dom_sf"/>
</dbReference>
<dbReference type="PANTHER" id="PTHR23150">
    <property type="entry name" value="SULFATASE MODIFYING FACTOR 1, 2"/>
    <property type="match status" value="1"/>
</dbReference>
<comment type="caution">
    <text evidence="3">The sequence shown here is derived from an EMBL/GenBank/DDBJ whole genome shotgun (WGS) entry which is preliminary data.</text>
</comment>
<dbReference type="PANTHER" id="PTHR23150:SF35">
    <property type="entry name" value="BLL6746 PROTEIN"/>
    <property type="match status" value="1"/>
</dbReference>
<evidence type="ECO:0000256" key="1">
    <source>
        <dbReference type="PROSITE-ProRule" id="PRU10141"/>
    </source>
</evidence>
<proteinExistence type="predicted"/>
<dbReference type="Gene3D" id="3.90.1580.10">
    <property type="entry name" value="paralog of FGE (formylglycine-generating enzyme)"/>
    <property type="match status" value="1"/>
</dbReference>
<evidence type="ECO:0000313" key="3">
    <source>
        <dbReference type="EMBL" id="OKH31629.1"/>
    </source>
</evidence>
<dbReference type="PROSITE" id="PS00107">
    <property type="entry name" value="PROTEIN_KINASE_ATP"/>
    <property type="match status" value="1"/>
</dbReference>
<dbReference type="InterPro" id="IPR005532">
    <property type="entry name" value="SUMF_dom"/>
</dbReference>
<dbReference type="InterPro" id="IPR051043">
    <property type="entry name" value="Sulfatase_Mod_Factor_Kinase"/>
</dbReference>
<dbReference type="GO" id="GO:0004674">
    <property type="term" value="F:protein serine/threonine kinase activity"/>
    <property type="evidence" value="ECO:0007669"/>
    <property type="project" value="UniProtKB-KW"/>
</dbReference>